<keyword evidence="2" id="KW-1003">Cell membrane</keyword>
<comment type="caution">
    <text evidence="5">The sequence shown here is derived from an EMBL/GenBank/DDBJ whole genome shotgun (WGS) entry which is preliminary data.</text>
</comment>
<dbReference type="Gene3D" id="2.60.40.2160">
    <property type="entry name" value="Interleukin-17 receptor A/B, fibronectin-III-like domain 1"/>
    <property type="match status" value="1"/>
</dbReference>
<accession>A0ABQ7SGS6</accession>
<reference evidence="5 6" key="1">
    <citation type="journal article" date="2022" name="Gigascience">
        <title>A chromosome-level genome assembly and annotation of the desert horned lizard, Phrynosoma platyrhinos, provides insight into chromosomal rearrangements among reptiles.</title>
        <authorList>
            <person name="Koochekian N."/>
            <person name="Ascanio A."/>
            <person name="Farleigh K."/>
            <person name="Card D.C."/>
            <person name="Schield D.R."/>
            <person name="Castoe T.A."/>
            <person name="Jezkova T."/>
        </authorList>
    </citation>
    <scope>NUCLEOTIDE SEQUENCE [LARGE SCALE GENOMIC DNA]</scope>
    <source>
        <strain evidence="5">NK-2021</strain>
    </source>
</reference>
<dbReference type="EMBL" id="JAIPUX010005290">
    <property type="protein sequence ID" value="KAH0616534.1"/>
    <property type="molecule type" value="Genomic_DNA"/>
</dbReference>
<protein>
    <recommendedName>
        <fullName evidence="4">Interleukin-17 receptor C/E N-terminal domain-containing protein</fullName>
    </recommendedName>
</protein>
<sequence>MFTASIFNSFCHHAPPFLPPSTLRSMKLFTAMQCVKQNRCSLHLSVKGTLHYDENIHGMEICSLSVDTQTSNCVTVKISTNVHAKRAGRKVKVQFNCFEVSAGQHLHVTLKTIPNYCGVKLSQEYYVEDCTNSDVARNIPVCFAGKMAYDVDRMKKTILVNISEVAQGTDYYVRLCHQWFVCEDVGPVTLIPGEDLVKSVSFQYTQLLPCLCIEAWPAISDARRMQACPFKNGK</sequence>
<organism evidence="5 6">
    <name type="scientific">Phrynosoma platyrhinos</name>
    <name type="common">Desert horned lizard</name>
    <dbReference type="NCBI Taxonomy" id="52577"/>
    <lineage>
        <taxon>Eukaryota</taxon>
        <taxon>Metazoa</taxon>
        <taxon>Chordata</taxon>
        <taxon>Craniata</taxon>
        <taxon>Vertebrata</taxon>
        <taxon>Euteleostomi</taxon>
        <taxon>Lepidosauria</taxon>
        <taxon>Squamata</taxon>
        <taxon>Bifurcata</taxon>
        <taxon>Unidentata</taxon>
        <taxon>Episquamata</taxon>
        <taxon>Toxicofera</taxon>
        <taxon>Iguania</taxon>
        <taxon>Phrynosomatidae</taxon>
        <taxon>Phrynosomatinae</taxon>
        <taxon>Phrynosoma</taxon>
    </lineage>
</organism>
<evidence type="ECO:0000313" key="5">
    <source>
        <dbReference type="EMBL" id="KAH0616534.1"/>
    </source>
</evidence>
<feature type="domain" description="Interleukin-17 receptor C/E N-terminal" evidence="4">
    <location>
        <begin position="64"/>
        <end position="232"/>
    </location>
</feature>
<gene>
    <name evidence="5" type="ORF">JD844_027719</name>
</gene>
<dbReference type="InterPro" id="IPR038683">
    <property type="entry name" value="IL17RA/B_FnIII-like_1_sf"/>
</dbReference>
<keyword evidence="6" id="KW-1185">Reference proteome</keyword>
<dbReference type="InterPro" id="IPR027841">
    <property type="entry name" value="IL-17_rcpt_C/E_N"/>
</dbReference>
<dbReference type="PANTHER" id="PTHR15583">
    <property type="entry name" value="INTERLEUKIN-17 RECEPTOR"/>
    <property type="match status" value="1"/>
</dbReference>
<keyword evidence="3" id="KW-0732">Signal</keyword>
<evidence type="ECO:0000259" key="4">
    <source>
        <dbReference type="Pfam" id="PF15037"/>
    </source>
</evidence>
<evidence type="ECO:0000256" key="2">
    <source>
        <dbReference type="ARBA" id="ARBA00022475"/>
    </source>
</evidence>
<dbReference type="InterPro" id="IPR039465">
    <property type="entry name" value="IL-17_rcpt-like"/>
</dbReference>
<evidence type="ECO:0000256" key="1">
    <source>
        <dbReference type="ARBA" id="ARBA00004251"/>
    </source>
</evidence>
<dbReference type="Pfam" id="PF15037">
    <property type="entry name" value="IL17_R_N"/>
    <property type="match status" value="1"/>
</dbReference>
<proteinExistence type="predicted"/>
<evidence type="ECO:0000313" key="6">
    <source>
        <dbReference type="Proteomes" id="UP000826234"/>
    </source>
</evidence>
<name>A0ABQ7SGS6_PHRPL</name>
<comment type="subcellular location">
    <subcellularLocation>
        <location evidence="1">Cell membrane</location>
        <topology evidence="1">Single-pass type I membrane protein</topology>
    </subcellularLocation>
</comment>
<dbReference type="PANTHER" id="PTHR15583:SF10">
    <property type="entry name" value="INTERLEUKIN-17 RECEPTOR E-LIKE-RELATED"/>
    <property type="match status" value="1"/>
</dbReference>
<keyword evidence="2" id="KW-0472">Membrane</keyword>
<dbReference type="Proteomes" id="UP000826234">
    <property type="component" value="Unassembled WGS sequence"/>
</dbReference>
<evidence type="ECO:0000256" key="3">
    <source>
        <dbReference type="ARBA" id="ARBA00022729"/>
    </source>
</evidence>